<dbReference type="InterPro" id="IPR036498">
    <property type="entry name" value="Nfu/NifU_N_sf"/>
</dbReference>
<evidence type="ECO:0000256" key="1">
    <source>
        <dbReference type="SAM" id="MobiDB-lite"/>
    </source>
</evidence>
<name>N6U057_9HYPH</name>
<dbReference type="STRING" id="363754.RHSP_31701"/>
<sequence length="140" mass="16325">MENRIVIILHGNEDMVTLGTTARLCDYQWVYSPPSDEELSKRFIAFRKRLQRVSGVKEIHIGKHEVRIERYEAFLWNEIVPNVVPILARYAKFSDFVIRLRDDRPTDNWDEDGNSTSRRCNPDIDLGIPDLRPLNQSLAA</sequence>
<gene>
    <name evidence="2" type="ORF">RHSP_31701</name>
</gene>
<dbReference type="RefSeq" id="WP_004121137.1">
    <property type="nucleotide sequence ID" value="NZ_AQHN01000072.1"/>
</dbReference>
<proteinExistence type="predicted"/>
<dbReference type="PATRIC" id="fig|363754.4.peg.3988"/>
<dbReference type="Gene3D" id="3.30.1370.70">
    <property type="entry name" value="Scaffold protein Nfu/NifU, N-terminal domain"/>
    <property type="match status" value="1"/>
</dbReference>
<dbReference type="AlphaFoldDB" id="N6U057"/>
<dbReference type="EMBL" id="AQHN01000072">
    <property type="protein sequence ID" value="ENN86034.1"/>
    <property type="molecule type" value="Genomic_DNA"/>
</dbReference>
<dbReference type="Proteomes" id="UP000012429">
    <property type="component" value="Unassembled WGS sequence"/>
</dbReference>
<reference evidence="2 3" key="1">
    <citation type="journal article" date="2012" name="BMC Genomics">
        <title>Genomic basis of broad host range and environmental adaptability of Rhizobium tropici CIAT 899 and Rhizobium sp. PRF 81 which are used in inoculants for common bean (Phaseolus vulgaris L.).</title>
        <authorList>
            <person name="Ormeno-Orrillo E."/>
            <person name="Menna P."/>
            <person name="Almeida L.G."/>
            <person name="Ollero F.J."/>
            <person name="Nicolas M.F."/>
            <person name="Pains Rodrigues E."/>
            <person name="Shigueyoshi Nakatani A."/>
            <person name="Silva Batista J.S."/>
            <person name="Oliveira Chueire L.M."/>
            <person name="Souza R.C."/>
            <person name="Ribeiro Vasconcelos A.T."/>
            <person name="Megias M."/>
            <person name="Hungria M."/>
            <person name="Martinez-Romero E."/>
        </authorList>
    </citation>
    <scope>NUCLEOTIDE SEQUENCE [LARGE SCALE GENOMIC DNA]</scope>
    <source>
        <strain evidence="2 3">PRF 81</strain>
    </source>
</reference>
<keyword evidence="3" id="KW-1185">Reference proteome</keyword>
<evidence type="ECO:0000313" key="2">
    <source>
        <dbReference type="EMBL" id="ENN86034.1"/>
    </source>
</evidence>
<accession>N6U057</accession>
<protein>
    <submittedName>
        <fullName evidence="2">Uncharacterized protein</fullName>
    </submittedName>
</protein>
<feature type="region of interest" description="Disordered" evidence="1">
    <location>
        <begin position="103"/>
        <end position="122"/>
    </location>
</feature>
<organism evidence="2 3">
    <name type="scientific">Rhizobium freirei PRF 81</name>
    <dbReference type="NCBI Taxonomy" id="363754"/>
    <lineage>
        <taxon>Bacteria</taxon>
        <taxon>Pseudomonadati</taxon>
        <taxon>Pseudomonadota</taxon>
        <taxon>Alphaproteobacteria</taxon>
        <taxon>Hyphomicrobiales</taxon>
        <taxon>Rhizobiaceae</taxon>
        <taxon>Rhizobium/Agrobacterium group</taxon>
        <taxon>Rhizobium</taxon>
    </lineage>
</organism>
<comment type="caution">
    <text evidence="2">The sequence shown here is derived from an EMBL/GenBank/DDBJ whole genome shotgun (WGS) entry which is preliminary data.</text>
</comment>
<evidence type="ECO:0000313" key="3">
    <source>
        <dbReference type="Proteomes" id="UP000012429"/>
    </source>
</evidence>